<evidence type="ECO:0000313" key="3">
    <source>
        <dbReference type="Proteomes" id="UP000245618"/>
    </source>
</evidence>
<protein>
    <submittedName>
        <fullName evidence="2">Uncharacterized protein</fullName>
    </submittedName>
</protein>
<dbReference type="EMBL" id="QCZH01000001">
    <property type="protein sequence ID" value="PWA11493.1"/>
    <property type="molecule type" value="Genomic_DNA"/>
</dbReference>
<keyword evidence="1" id="KW-0732">Signal</keyword>
<gene>
    <name evidence="2" type="ORF">DB891_01400</name>
</gene>
<comment type="caution">
    <text evidence="2">The sequence shown here is derived from an EMBL/GenBank/DDBJ whole genome shotgun (WGS) entry which is preliminary data.</text>
</comment>
<feature type="signal peptide" evidence="1">
    <location>
        <begin position="1"/>
        <end position="19"/>
    </location>
</feature>
<reference evidence="2 3" key="1">
    <citation type="submission" date="2018-04" db="EMBL/GenBank/DDBJ databases">
        <title>Flavobacterium sp. nov., isolated from glacier ice.</title>
        <authorList>
            <person name="Liu Q."/>
            <person name="Xin Y.-H."/>
        </authorList>
    </citation>
    <scope>NUCLEOTIDE SEQUENCE [LARGE SCALE GENOMIC DNA]</scope>
    <source>
        <strain evidence="2 3">LB2P30</strain>
    </source>
</reference>
<dbReference type="Proteomes" id="UP000245618">
    <property type="component" value="Unassembled WGS sequence"/>
</dbReference>
<dbReference type="OrthoDB" id="1372817at2"/>
<dbReference type="AlphaFoldDB" id="A0A2U1K3E3"/>
<name>A0A2U1K3E3_9FLAO</name>
<evidence type="ECO:0000313" key="2">
    <source>
        <dbReference type="EMBL" id="PWA11493.1"/>
    </source>
</evidence>
<evidence type="ECO:0000256" key="1">
    <source>
        <dbReference type="SAM" id="SignalP"/>
    </source>
</evidence>
<feature type="chain" id="PRO_5015481950" evidence="1">
    <location>
        <begin position="20"/>
        <end position="423"/>
    </location>
</feature>
<proteinExistence type="predicted"/>
<sequence length="423" mass="48356">MIKKLFTLLFLLITFATFAQKTDTETKKIKIPVPKSDFFNAIKTYNIIIQGHKNWSYTEGYDRNKTYQHLIALPEYKNDKKIDSINPDIKILTGFIPTASRSINSNGQTVITGNFNYLILGKDNSIIFEKTINTSATLNVTSKSNEVNMANTLCRLAYNALDILLITANEKEFTFNYGLFEKTEGFPELEAFNAKNTELLAKLETLNFDDAYLEESQTFYKSYIGKQFGKIKEKELNKVIYLNLSLIEIFKVNFIKANEYLAVAKEGAGMLSMWPGNARSIIADLEFINQTTFSHKVENLNATSVYYINTVGTATYKEKTSFTGFFEIPRFKPSGSDGNIVSLDSGYTPNFLIYEKGRLTNDYPNSNKFHIKTDSGKELYIMKLKSDYVMVEKLSDNTYKRYETKSDDIYTSPDNEKLELKKS</sequence>
<accession>A0A2U1K3E3</accession>
<dbReference type="RefSeq" id="WP_116759826.1">
    <property type="nucleotide sequence ID" value="NZ_QCZH01000001.1"/>
</dbReference>
<keyword evidence="3" id="KW-1185">Reference proteome</keyword>
<organism evidence="2 3">
    <name type="scientific">Flavobacterium laiguense</name>
    <dbReference type="NCBI Taxonomy" id="2169409"/>
    <lineage>
        <taxon>Bacteria</taxon>
        <taxon>Pseudomonadati</taxon>
        <taxon>Bacteroidota</taxon>
        <taxon>Flavobacteriia</taxon>
        <taxon>Flavobacteriales</taxon>
        <taxon>Flavobacteriaceae</taxon>
        <taxon>Flavobacterium</taxon>
    </lineage>
</organism>